<reference evidence="1 2" key="1">
    <citation type="journal article" date="2022" name="Hortic Res">
        <title>A haplotype resolved chromosomal level avocado genome allows analysis of novel avocado genes.</title>
        <authorList>
            <person name="Nath O."/>
            <person name="Fletcher S.J."/>
            <person name="Hayward A."/>
            <person name="Shaw L.M."/>
            <person name="Masouleh A.K."/>
            <person name="Furtado A."/>
            <person name="Henry R.J."/>
            <person name="Mitter N."/>
        </authorList>
    </citation>
    <scope>NUCLEOTIDE SEQUENCE [LARGE SCALE GENOMIC DNA]</scope>
    <source>
        <strain evidence="2">cv. Hass</strain>
    </source>
</reference>
<name>A0ACC2MVP3_PERAE</name>
<dbReference type="EMBL" id="CM056809">
    <property type="protein sequence ID" value="KAJ8649578.1"/>
    <property type="molecule type" value="Genomic_DNA"/>
</dbReference>
<sequence length="81" mass="9165">MVSRERLGWVFLSSYTLSSVTGEITASPEAANRKMKITRSRLGGSVRKEGREKRRAREKGAKLILGICFGPHTKSREMKKR</sequence>
<organism evidence="1 2">
    <name type="scientific">Persea americana</name>
    <name type="common">Avocado</name>
    <dbReference type="NCBI Taxonomy" id="3435"/>
    <lineage>
        <taxon>Eukaryota</taxon>
        <taxon>Viridiplantae</taxon>
        <taxon>Streptophyta</taxon>
        <taxon>Embryophyta</taxon>
        <taxon>Tracheophyta</taxon>
        <taxon>Spermatophyta</taxon>
        <taxon>Magnoliopsida</taxon>
        <taxon>Magnoliidae</taxon>
        <taxon>Laurales</taxon>
        <taxon>Lauraceae</taxon>
        <taxon>Persea</taxon>
    </lineage>
</organism>
<evidence type="ECO:0000313" key="2">
    <source>
        <dbReference type="Proteomes" id="UP001234297"/>
    </source>
</evidence>
<keyword evidence="2" id="KW-1185">Reference proteome</keyword>
<protein>
    <submittedName>
        <fullName evidence="1">Uncharacterized protein</fullName>
    </submittedName>
</protein>
<proteinExistence type="predicted"/>
<accession>A0ACC2MVP3</accession>
<dbReference type="Proteomes" id="UP001234297">
    <property type="component" value="Chromosome 1"/>
</dbReference>
<gene>
    <name evidence="1" type="ORF">MRB53_002601</name>
</gene>
<evidence type="ECO:0000313" key="1">
    <source>
        <dbReference type="EMBL" id="KAJ8649578.1"/>
    </source>
</evidence>
<comment type="caution">
    <text evidence="1">The sequence shown here is derived from an EMBL/GenBank/DDBJ whole genome shotgun (WGS) entry which is preliminary data.</text>
</comment>